<gene>
    <name evidence="3" type="ORF">PCAL00307_LOCUS6784</name>
    <name evidence="4" type="ORF">PECAL_4P24830</name>
</gene>
<evidence type="ECO:0000313" key="3">
    <source>
        <dbReference type="EMBL" id="CAE0691348.1"/>
    </source>
</evidence>
<evidence type="ECO:0000313" key="5">
    <source>
        <dbReference type="Proteomes" id="UP000789595"/>
    </source>
</evidence>
<dbReference type="AlphaFoldDB" id="A0A7S3ZRB9"/>
<keyword evidence="5" id="KW-1185">Reference proteome</keyword>
<reference evidence="3" key="1">
    <citation type="submission" date="2021-01" db="EMBL/GenBank/DDBJ databases">
        <authorList>
            <person name="Corre E."/>
            <person name="Pelletier E."/>
            <person name="Niang G."/>
            <person name="Scheremetjew M."/>
            <person name="Finn R."/>
            <person name="Kale V."/>
            <person name="Holt S."/>
            <person name="Cochrane G."/>
            <person name="Meng A."/>
            <person name="Brown T."/>
            <person name="Cohen L."/>
        </authorList>
    </citation>
    <scope>NUCLEOTIDE SEQUENCE</scope>
    <source>
        <strain evidence="3">CCMP1756</strain>
    </source>
</reference>
<feature type="region of interest" description="Disordered" evidence="2">
    <location>
        <begin position="78"/>
        <end position="119"/>
    </location>
</feature>
<name>A0A7S3ZRB9_9STRA</name>
<dbReference type="Proteomes" id="UP000789595">
    <property type="component" value="Unassembled WGS sequence"/>
</dbReference>
<feature type="compositionally biased region" description="Basic residues" evidence="2">
    <location>
        <begin position="96"/>
        <end position="117"/>
    </location>
</feature>
<organism evidence="3">
    <name type="scientific">Pelagomonas calceolata</name>
    <dbReference type="NCBI Taxonomy" id="35677"/>
    <lineage>
        <taxon>Eukaryota</taxon>
        <taxon>Sar</taxon>
        <taxon>Stramenopiles</taxon>
        <taxon>Ochrophyta</taxon>
        <taxon>Pelagophyceae</taxon>
        <taxon>Pelagomonadales</taxon>
        <taxon>Pelagomonadaceae</taxon>
        <taxon>Pelagomonas</taxon>
    </lineage>
</organism>
<protein>
    <submittedName>
        <fullName evidence="3">Uncharacterized protein</fullName>
    </submittedName>
</protein>
<evidence type="ECO:0000256" key="1">
    <source>
        <dbReference type="SAM" id="Coils"/>
    </source>
</evidence>
<accession>A0A7S3ZRB9</accession>
<sequence>MSATLNKDLDEARLELAKAQAQKKRELRKLESGNKGVLAALGVGAVQQHAGANFVSVEASAEYAKEKEAQRAARYAAHRAEREAAKEKLREEEAARKKKEKKRGWFAAKKKKKKPKPGPRQVLMEKTLRAAYAPTYLRIENTGEVWKDESEFRLLVVSKAFEDLKGTRRKPGGREPESMDWLLRWRKVLDTIEAAFIAHKKDIDVSTLYPVPLTPAEWDGEATVPVEPSQVGELGIGAWGSSSSEDSDSDAPPKVNPRDQWSCLNDPANIWLLSRPESEVLGPQNHGESREATLPQWVKDYGTEKWTREYGPLNKKASAKDYCTAPVTDFTTDNFPGVVDANQWVEDARWDVAGPTSARFQRDKISSAAASANNIRFH</sequence>
<dbReference type="EMBL" id="HBIW01008029">
    <property type="protein sequence ID" value="CAE0691348.1"/>
    <property type="molecule type" value="Transcribed_RNA"/>
</dbReference>
<evidence type="ECO:0000256" key="2">
    <source>
        <dbReference type="SAM" id="MobiDB-lite"/>
    </source>
</evidence>
<keyword evidence="1" id="KW-0175">Coiled coil</keyword>
<feature type="region of interest" description="Disordered" evidence="2">
    <location>
        <begin position="232"/>
        <end position="260"/>
    </location>
</feature>
<evidence type="ECO:0000313" key="4">
    <source>
        <dbReference type="EMBL" id="CAH0375160.1"/>
    </source>
</evidence>
<reference evidence="4" key="2">
    <citation type="submission" date="2021-11" db="EMBL/GenBank/DDBJ databases">
        <authorList>
            <consortium name="Genoscope - CEA"/>
            <person name="William W."/>
        </authorList>
    </citation>
    <scope>NUCLEOTIDE SEQUENCE</scope>
</reference>
<proteinExistence type="predicted"/>
<feature type="compositionally biased region" description="Basic and acidic residues" evidence="2">
    <location>
        <begin position="78"/>
        <end position="95"/>
    </location>
</feature>
<dbReference type="EMBL" id="CAKKNE010000004">
    <property type="protein sequence ID" value="CAH0375160.1"/>
    <property type="molecule type" value="Genomic_DNA"/>
</dbReference>
<feature type="coiled-coil region" evidence="1">
    <location>
        <begin position="2"/>
        <end position="29"/>
    </location>
</feature>
<dbReference type="Gene3D" id="3.10.20.90">
    <property type="entry name" value="Phosphatidylinositol 3-kinase Catalytic Subunit, Chain A, domain 1"/>
    <property type="match status" value="1"/>
</dbReference>